<dbReference type="SUPFAM" id="SSF48264">
    <property type="entry name" value="Cytochrome P450"/>
    <property type="match status" value="1"/>
</dbReference>
<dbReference type="GO" id="GO:0008395">
    <property type="term" value="F:steroid hydroxylase activity"/>
    <property type="evidence" value="ECO:0007669"/>
    <property type="project" value="TreeGrafter"/>
</dbReference>
<keyword evidence="8" id="KW-1185">Reference proteome</keyword>
<accession>A0AAD4HWB3</accession>
<dbReference type="AlphaFoldDB" id="A0AAD4HWB3"/>
<dbReference type="InterPro" id="IPR001128">
    <property type="entry name" value="Cyt_P450"/>
</dbReference>
<evidence type="ECO:0000256" key="2">
    <source>
        <dbReference type="ARBA" id="ARBA00022617"/>
    </source>
</evidence>
<comment type="similarity">
    <text evidence="1">Belongs to the cytochrome P450 family.</text>
</comment>
<gene>
    <name evidence="7" type="ORF">NEMBOFW57_008993</name>
</gene>
<keyword evidence="6" id="KW-0812">Transmembrane</keyword>
<feature type="compositionally biased region" description="Basic and acidic residues" evidence="5">
    <location>
        <begin position="491"/>
        <end position="506"/>
    </location>
</feature>
<dbReference type="GO" id="GO:0005506">
    <property type="term" value="F:iron ion binding"/>
    <property type="evidence" value="ECO:0007669"/>
    <property type="project" value="InterPro"/>
</dbReference>
<evidence type="ECO:0000256" key="4">
    <source>
        <dbReference type="ARBA" id="ARBA00023004"/>
    </source>
</evidence>
<evidence type="ECO:0008006" key="9">
    <source>
        <dbReference type="Google" id="ProtNLM"/>
    </source>
</evidence>
<dbReference type="PANTHER" id="PTHR24304">
    <property type="entry name" value="CYTOCHROME P450 FAMILY 7"/>
    <property type="match status" value="1"/>
</dbReference>
<reference evidence="7" key="1">
    <citation type="submission" date="2023-02" db="EMBL/GenBank/DDBJ databases">
        <authorList>
            <person name="Palmer J.M."/>
        </authorList>
    </citation>
    <scope>NUCLEOTIDE SEQUENCE</scope>
    <source>
        <strain evidence="7">FW57</strain>
    </source>
</reference>
<keyword evidence="4" id="KW-0408">Iron</keyword>
<dbReference type="CDD" id="cd11040">
    <property type="entry name" value="CYP7_CYP8-like"/>
    <property type="match status" value="1"/>
</dbReference>
<name>A0AAD4HWB3_9PEZI</name>
<feature type="transmembrane region" description="Helical" evidence="6">
    <location>
        <begin position="38"/>
        <end position="60"/>
    </location>
</feature>
<dbReference type="Gene3D" id="1.10.630.10">
    <property type="entry name" value="Cytochrome P450"/>
    <property type="match status" value="1"/>
</dbReference>
<sequence>MDPLTLSNTSATVAPVPTQQGFLRSIDLRDSKTTARMVLLLLPFPFLVHYLVGLALFHLAHLRPKDKQVPPTWPHLIPLLGSALPFAFDCVSFIKQTTQYAGSLVPVRLSILAGDIFLFQGPKTVAAVWKEQQLGSPIFIYTFALQNVFGMPKRALAAYRADNSGSHRRPHPDSNVAPHNRVDFLTHQILFKAFGGSGLNTAFERCASILKRNLESLAIPEDDWVEMPDMWAFFQAQMGTAVLEGLYGPTLARLSPGFLQDLWAFDKATPKLAKLMPKFMIPEAYQVRARILDAIRRWHDHARQHFDESSIAADGDADPYWGSHMVRSRQKVLLEVDGQDYDAIAAADLGLIWASVTNVVPSTLMTTLHICRSPDLARRIRTALLAPTTTTQPIVDPSTLSINLDALLHRTPPLLASVYAETLRLHLQAYVTRASAHRDVHVAGWTLPRDKVCMVNTYASHMDESFWNTRDGKFPVGAFWAERFLIDPKDEGSGPVRRDVPAEVYKRPSPPRGQDEETEGQPFFSVQGLEGAWIPYGGGYAACPGRHFAKRIVLYTTALLVGAFDVEVLTPG</sequence>
<keyword evidence="6" id="KW-1133">Transmembrane helix</keyword>
<dbReference type="Pfam" id="PF00067">
    <property type="entry name" value="p450"/>
    <property type="match status" value="1"/>
</dbReference>
<evidence type="ECO:0000256" key="1">
    <source>
        <dbReference type="ARBA" id="ARBA00010617"/>
    </source>
</evidence>
<keyword evidence="2" id="KW-0349">Heme</keyword>
<evidence type="ECO:0000256" key="6">
    <source>
        <dbReference type="SAM" id="Phobius"/>
    </source>
</evidence>
<feature type="region of interest" description="Disordered" evidence="5">
    <location>
        <begin position="491"/>
        <end position="520"/>
    </location>
</feature>
<evidence type="ECO:0000313" key="7">
    <source>
        <dbReference type="EMBL" id="KAG7286682.1"/>
    </source>
</evidence>
<keyword evidence="3" id="KW-0479">Metal-binding</keyword>
<keyword evidence="6" id="KW-0472">Membrane</keyword>
<organism evidence="7 8">
    <name type="scientific">Staphylotrichum longicolle</name>
    <dbReference type="NCBI Taxonomy" id="669026"/>
    <lineage>
        <taxon>Eukaryota</taxon>
        <taxon>Fungi</taxon>
        <taxon>Dikarya</taxon>
        <taxon>Ascomycota</taxon>
        <taxon>Pezizomycotina</taxon>
        <taxon>Sordariomycetes</taxon>
        <taxon>Sordariomycetidae</taxon>
        <taxon>Sordariales</taxon>
        <taxon>Chaetomiaceae</taxon>
        <taxon>Staphylotrichum</taxon>
    </lineage>
</organism>
<comment type="caution">
    <text evidence="7">The sequence shown here is derived from an EMBL/GenBank/DDBJ whole genome shotgun (WGS) entry which is preliminary data.</text>
</comment>
<dbReference type="Proteomes" id="UP001197093">
    <property type="component" value="Unassembled WGS sequence"/>
</dbReference>
<evidence type="ECO:0000313" key="8">
    <source>
        <dbReference type="Proteomes" id="UP001197093"/>
    </source>
</evidence>
<protein>
    <recommendedName>
        <fullName evidence="9">Cytochrome P450</fullName>
    </recommendedName>
</protein>
<dbReference type="PANTHER" id="PTHR24304:SF2">
    <property type="entry name" value="24-HYDROXYCHOLESTEROL 7-ALPHA-HYDROXYLASE"/>
    <property type="match status" value="1"/>
</dbReference>
<dbReference type="GO" id="GO:0020037">
    <property type="term" value="F:heme binding"/>
    <property type="evidence" value="ECO:0007669"/>
    <property type="project" value="InterPro"/>
</dbReference>
<evidence type="ECO:0000256" key="5">
    <source>
        <dbReference type="SAM" id="MobiDB-lite"/>
    </source>
</evidence>
<dbReference type="GO" id="GO:0016705">
    <property type="term" value="F:oxidoreductase activity, acting on paired donors, with incorporation or reduction of molecular oxygen"/>
    <property type="evidence" value="ECO:0007669"/>
    <property type="project" value="InterPro"/>
</dbReference>
<dbReference type="InterPro" id="IPR036396">
    <property type="entry name" value="Cyt_P450_sf"/>
</dbReference>
<dbReference type="EMBL" id="JAHCVI010000004">
    <property type="protein sequence ID" value="KAG7286682.1"/>
    <property type="molecule type" value="Genomic_DNA"/>
</dbReference>
<evidence type="ECO:0000256" key="3">
    <source>
        <dbReference type="ARBA" id="ARBA00022723"/>
    </source>
</evidence>
<proteinExistence type="inferred from homology"/>
<dbReference type="InterPro" id="IPR050529">
    <property type="entry name" value="CYP450_sterol_14alpha_dmase"/>
</dbReference>